<dbReference type="Proteomes" id="UP000682877">
    <property type="component" value="Chromosome 5"/>
</dbReference>
<sequence>MIIGYVVVVQHKYESAEFAIDRKTFPPPHTPSPGVVRRLHAPPLSSTSLLKQHSWSPDLIREEAWSKRQDTSRHRHRRRGKSLTDEDLDELKASFELGFGFGSPEIADPRLSNTLPALELYFAVQKSYNDAVSNKSATSSSSLSEGDTSPHHTVYQTSDDPQTVKTKLKQWARVVACTVNQSPPR</sequence>
<dbReference type="PANTHER" id="PTHR31865:SF1">
    <property type="entry name" value="INSERTASE, PUTATIVE (DUF1685)-RELATED"/>
    <property type="match status" value="1"/>
</dbReference>
<feature type="region of interest" description="Disordered" evidence="1">
    <location>
        <begin position="134"/>
        <end position="162"/>
    </location>
</feature>
<evidence type="ECO:0000313" key="3">
    <source>
        <dbReference type="Proteomes" id="UP000682877"/>
    </source>
</evidence>
<gene>
    <name evidence="2" type="ORF">AARE701A_LOCUS13015</name>
</gene>
<accession>A0A8S2AEB8</accession>
<dbReference type="AlphaFoldDB" id="A0A8S2AEB8"/>
<dbReference type="EMBL" id="LR999455">
    <property type="protein sequence ID" value="CAE6075714.1"/>
    <property type="molecule type" value="Genomic_DNA"/>
</dbReference>
<feature type="compositionally biased region" description="Low complexity" evidence="1">
    <location>
        <begin position="134"/>
        <end position="147"/>
    </location>
</feature>
<protein>
    <submittedName>
        <fullName evidence="2">Uncharacterized protein</fullName>
    </submittedName>
</protein>
<dbReference type="InterPro" id="IPR012881">
    <property type="entry name" value="DUF1685"/>
</dbReference>
<reference evidence="2" key="1">
    <citation type="submission" date="2021-01" db="EMBL/GenBank/DDBJ databases">
        <authorList>
            <person name="Bezrukov I."/>
        </authorList>
    </citation>
    <scope>NUCLEOTIDE SEQUENCE</scope>
</reference>
<name>A0A8S2AEB8_ARAAE</name>
<evidence type="ECO:0000313" key="2">
    <source>
        <dbReference type="EMBL" id="CAE6075714.1"/>
    </source>
</evidence>
<dbReference type="PANTHER" id="PTHR31865">
    <property type="entry name" value="OSJNBA0071G03.3 PROTEIN"/>
    <property type="match status" value="1"/>
</dbReference>
<organism evidence="2 3">
    <name type="scientific">Arabidopsis arenosa</name>
    <name type="common">Sand rock-cress</name>
    <name type="synonym">Cardaminopsis arenosa</name>
    <dbReference type="NCBI Taxonomy" id="38785"/>
    <lineage>
        <taxon>Eukaryota</taxon>
        <taxon>Viridiplantae</taxon>
        <taxon>Streptophyta</taxon>
        <taxon>Embryophyta</taxon>
        <taxon>Tracheophyta</taxon>
        <taxon>Spermatophyta</taxon>
        <taxon>Magnoliopsida</taxon>
        <taxon>eudicotyledons</taxon>
        <taxon>Gunneridae</taxon>
        <taxon>Pentapetalae</taxon>
        <taxon>rosids</taxon>
        <taxon>malvids</taxon>
        <taxon>Brassicales</taxon>
        <taxon>Brassicaceae</taxon>
        <taxon>Camelineae</taxon>
        <taxon>Arabidopsis</taxon>
    </lineage>
</organism>
<evidence type="ECO:0000256" key="1">
    <source>
        <dbReference type="SAM" id="MobiDB-lite"/>
    </source>
</evidence>
<dbReference type="Pfam" id="PF07939">
    <property type="entry name" value="DUF1685"/>
    <property type="match status" value="1"/>
</dbReference>
<proteinExistence type="predicted"/>
<keyword evidence="3" id="KW-1185">Reference proteome</keyword>